<proteinExistence type="predicted"/>
<dbReference type="Pfam" id="PF13041">
    <property type="entry name" value="PPR_2"/>
    <property type="match status" value="1"/>
</dbReference>
<dbReference type="FunFam" id="1.25.40.10:FF:000031">
    <property type="entry name" value="Pentatricopeptide repeat-containing protein mitochondrial"/>
    <property type="match status" value="2"/>
</dbReference>
<keyword evidence="1" id="KW-0677">Repeat</keyword>
<dbReference type="eggNOG" id="KOG4197">
    <property type="taxonomic scope" value="Eukaryota"/>
</dbReference>
<evidence type="ECO:0000256" key="2">
    <source>
        <dbReference type="PROSITE-ProRule" id="PRU00708"/>
    </source>
</evidence>
<reference evidence="4 5" key="1">
    <citation type="journal article" date="2011" name="Science">
        <title>The Selaginella genome identifies genetic changes associated with the evolution of vascular plants.</title>
        <authorList>
            <person name="Banks J.A."/>
            <person name="Nishiyama T."/>
            <person name="Hasebe M."/>
            <person name="Bowman J.L."/>
            <person name="Gribskov M."/>
            <person name="dePamphilis C."/>
            <person name="Albert V.A."/>
            <person name="Aono N."/>
            <person name="Aoyama T."/>
            <person name="Ambrose B.A."/>
            <person name="Ashton N.W."/>
            <person name="Axtell M.J."/>
            <person name="Barker E."/>
            <person name="Barker M.S."/>
            <person name="Bennetzen J.L."/>
            <person name="Bonawitz N.D."/>
            <person name="Chapple C."/>
            <person name="Cheng C."/>
            <person name="Correa L.G."/>
            <person name="Dacre M."/>
            <person name="DeBarry J."/>
            <person name="Dreyer I."/>
            <person name="Elias M."/>
            <person name="Engstrom E.M."/>
            <person name="Estelle M."/>
            <person name="Feng L."/>
            <person name="Finet C."/>
            <person name="Floyd S.K."/>
            <person name="Frommer W.B."/>
            <person name="Fujita T."/>
            <person name="Gramzow L."/>
            <person name="Gutensohn M."/>
            <person name="Harholt J."/>
            <person name="Hattori M."/>
            <person name="Heyl A."/>
            <person name="Hirai T."/>
            <person name="Hiwatashi Y."/>
            <person name="Ishikawa M."/>
            <person name="Iwata M."/>
            <person name="Karol K.G."/>
            <person name="Koehler B."/>
            <person name="Kolukisaoglu U."/>
            <person name="Kubo M."/>
            <person name="Kurata T."/>
            <person name="Lalonde S."/>
            <person name="Li K."/>
            <person name="Li Y."/>
            <person name="Litt A."/>
            <person name="Lyons E."/>
            <person name="Manning G."/>
            <person name="Maruyama T."/>
            <person name="Michael T.P."/>
            <person name="Mikami K."/>
            <person name="Miyazaki S."/>
            <person name="Morinaga S."/>
            <person name="Murata T."/>
            <person name="Mueller-Roeber B."/>
            <person name="Nelson D.R."/>
            <person name="Obara M."/>
            <person name="Oguri Y."/>
            <person name="Olmstead R.G."/>
            <person name="Onodera N."/>
            <person name="Petersen B.L."/>
            <person name="Pils B."/>
            <person name="Prigge M."/>
            <person name="Rensing S.A."/>
            <person name="Riano-Pachon D.M."/>
            <person name="Roberts A.W."/>
            <person name="Sato Y."/>
            <person name="Scheller H.V."/>
            <person name="Schulz B."/>
            <person name="Schulz C."/>
            <person name="Shakirov E.V."/>
            <person name="Shibagaki N."/>
            <person name="Shinohara N."/>
            <person name="Shippen D.E."/>
            <person name="Soerensen I."/>
            <person name="Sotooka R."/>
            <person name="Sugimoto N."/>
            <person name="Sugita M."/>
            <person name="Sumikawa N."/>
            <person name="Tanurdzic M."/>
            <person name="Theissen G."/>
            <person name="Ulvskov P."/>
            <person name="Wakazuki S."/>
            <person name="Weng J.K."/>
            <person name="Willats W.W."/>
            <person name="Wipf D."/>
            <person name="Wolf P.G."/>
            <person name="Yang L."/>
            <person name="Zimmer A.D."/>
            <person name="Zhu Q."/>
            <person name="Mitros T."/>
            <person name="Hellsten U."/>
            <person name="Loque D."/>
            <person name="Otillar R."/>
            <person name="Salamov A."/>
            <person name="Schmutz J."/>
            <person name="Shapiro H."/>
            <person name="Lindquist E."/>
            <person name="Lucas S."/>
            <person name="Rokhsar D."/>
            <person name="Grigoriev I.V."/>
        </authorList>
    </citation>
    <scope>NUCLEOTIDE SEQUENCE [LARGE SCALE GENOMIC DNA]</scope>
</reference>
<dbReference type="FunCoup" id="D8RV63">
    <property type="interactions" value="845"/>
</dbReference>
<feature type="repeat" description="PPR" evidence="2">
    <location>
        <begin position="315"/>
        <end position="349"/>
    </location>
</feature>
<dbReference type="InterPro" id="IPR002885">
    <property type="entry name" value="PPR_rpt"/>
</dbReference>
<dbReference type="InParanoid" id="D8RV63"/>
<dbReference type="InterPro" id="IPR046848">
    <property type="entry name" value="E_motif"/>
</dbReference>
<dbReference type="PANTHER" id="PTHR47926:SF533">
    <property type="entry name" value="DYW DOMAIN-CONTAINING PROTEIN"/>
    <property type="match status" value="1"/>
</dbReference>
<feature type="repeat" description="PPR" evidence="2">
    <location>
        <begin position="178"/>
        <end position="212"/>
    </location>
</feature>
<gene>
    <name evidence="4" type="ORF">SELMODRAFT_102603</name>
</gene>
<dbReference type="OMA" id="ECVMEKA"/>
<dbReference type="GO" id="GO:0009451">
    <property type="term" value="P:RNA modification"/>
    <property type="evidence" value="ECO:0007669"/>
    <property type="project" value="InterPro"/>
</dbReference>
<evidence type="ECO:0000259" key="3">
    <source>
        <dbReference type="Pfam" id="PF14432"/>
    </source>
</evidence>
<dbReference type="Pfam" id="PF20431">
    <property type="entry name" value="E_motif"/>
    <property type="match status" value="1"/>
</dbReference>
<name>D8RV63_SELML</name>
<dbReference type="Gene3D" id="1.25.40.10">
    <property type="entry name" value="Tetratricopeptide repeat domain"/>
    <property type="match status" value="3"/>
</dbReference>
<dbReference type="AlphaFoldDB" id="D8RV63"/>
<protein>
    <recommendedName>
        <fullName evidence="3">DYW domain-containing protein</fullName>
    </recommendedName>
</protein>
<dbReference type="InterPro" id="IPR011990">
    <property type="entry name" value="TPR-like_helical_dom_sf"/>
</dbReference>
<feature type="repeat" description="PPR" evidence="2">
    <location>
        <begin position="147"/>
        <end position="177"/>
    </location>
</feature>
<dbReference type="Proteomes" id="UP000001514">
    <property type="component" value="Unassembled WGS sequence"/>
</dbReference>
<dbReference type="Gramene" id="EFJ23905">
    <property type="protein sequence ID" value="EFJ23905"/>
    <property type="gene ID" value="SELMODRAFT_102603"/>
</dbReference>
<dbReference type="InterPro" id="IPR046849">
    <property type="entry name" value="E2_motif"/>
</dbReference>
<evidence type="ECO:0000256" key="1">
    <source>
        <dbReference type="ARBA" id="ARBA00022737"/>
    </source>
</evidence>
<dbReference type="GO" id="GO:0003723">
    <property type="term" value="F:RNA binding"/>
    <property type="evidence" value="ECO:0007669"/>
    <property type="project" value="InterPro"/>
</dbReference>
<dbReference type="EMBL" id="GL377591">
    <property type="protein sequence ID" value="EFJ23905.1"/>
    <property type="molecule type" value="Genomic_DNA"/>
</dbReference>
<keyword evidence="5" id="KW-1185">Reference proteome</keyword>
<dbReference type="PROSITE" id="PS51375">
    <property type="entry name" value="PPR"/>
    <property type="match status" value="4"/>
</dbReference>
<accession>D8RV63</accession>
<dbReference type="PANTHER" id="PTHR47926">
    <property type="entry name" value="PENTATRICOPEPTIDE REPEAT-CONTAINING PROTEIN"/>
    <property type="match status" value="1"/>
</dbReference>
<dbReference type="Pfam" id="PF01535">
    <property type="entry name" value="PPR"/>
    <property type="match status" value="3"/>
</dbReference>
<evidence type="ECO:0000313" key="5">
    <source>
        <dbReference type="Proteomes" id="UP000001514"/>
    </source>
</evidence>
<dbReference type="SUPFAM" id="SSF48452">
    <property type="entry name" value="TPR-like"/>
    <property type="match status" value="1"/>
</dbReference>
<dbReference type="GO" id="GO:0008270">
    <property type="term" value="F:zinc ion binding"/>
    <property type="evidence" value="ECO:0007669"/>
    <property type="project" value="InterPro"/>
</dbReference>
<dbReference type="Pfam" id="PF20430">
    <property type="entry name" value="Eplus_motif"/>
    <property type="match status" value="1"/>
</dbReference>
<dbReference type="NCBIfam" id="TIGR00756">
    <property type="entry name" value="PPR"/>
    <property type="match status" value="3"/>
</dbReference>
<sequence>MEIRGVERNKVTYVTVLSGFTTPGSLEEGRRVHSRVAGAGLEVDVIVGTALVNMYGKCQSVEEARAAFEKISRPNVVSWSAMLAAYAQNGHARMALELYREMGSARKGMAPNRVTFITLLDACSFLGALAEGRKIHAAVAERGFDTDLVVCNALVNFYGRCGSLGDAKIVFDGMRRRDVISWSSMISAFAQRGRVDEAMELYHRMLSEGTLPDDIIFISVLFACSNSGVVEASGDFFRSIVGDTQVEPTLEHYACMVDVLGRAGKLRDAEDLLRLMPFHPGPLLYMTMLSACKLYTDVERGEAAAEVVFELDPENSSPYITLANIYSAAKRPKDAARIRKLMEERGIKKKPGCSWIEVLDRVHEFIAGDKMHPQRDEIYAEIQRLGRQMKEAGYFQDTKVVLQDVEEDEKENLLWYHSEKLAIAFGLISTPPGAPLRIVKNLRVCSDCHAATKVISKVTGREILVRDTNRFHHFLDGMCSCNDYW</sequence>
<evidence type="ECO:0000313" key="4">
    <source>
        <dbReference type="EMBL" id="EFJ23905.1"/>
    </source>
</evidence>
<dbReference type="FunFam" id="1.25.40.10:FF:000366">
    <property type="entry name" value="Pentatricopeptide (PPR) repeat-containing protein"/>
    <property type="match status" value="1"/>
</dbReference>
<feature type="repeat" description="PPR" evidence="2">
    <location>
        <begin position="75"/>
        <end position="105"/>
    </location>
</feature>
<dbReference type="KEGG" id="smo:SELMODRAFT_102603"/>
<organism evidence="5">
    <name type="scientific">Selaginella moellendorffii</name>
    <name type="common">Spikemoss</name>
    <dbReference type="NCBI Taxonomy" id="88036"/>
    <lineage>
        <taxon>Eukaryota</taxon>
        <taxon>Viridiplantae</taxon>
        <taxon>Streptophyta</taxon>
        <taxon>Embryophyta</taxon>
        <taxon>Tracheophyta</taxon>
        <taxon>Lycopodiopsida</taxon>
        <taxon>Selaginellales</taxon>
        <taxon>Selaginellaceae</taxon>
        <taxon>Selaginella</taxon>
    </lineage>
</organism>
<dbReference type="InterPro" id="IPR046960">
    <property type="entry name" value="PPR_At4g14850-like_plant"/>
</dbReference>
<dbReference type="HOGENOM" id="CLU_002706_37_1_1"/>
<dbReference type="InterPro" id="IPR032867">
    <property type="entry name" value="DYW_dom"/>
</dbReference>
<feature type="domain" description="DYW" evidence="3">
    <location>
        <begin position="393"/>
        <end position="485"/>
    </location>
</feature>
<dbReference type="Pfam" id="PF14432">
    <property type="entry name" value="DYW_deaminase"/>
    <property type="match status" value="1"/>
</dbReference>